<dbReference type="InterPro" id="IPR050485">
    <property type="entry name" value="Proline_metab_enzyme"/>
</dbReference>
<dbReference type="GO" id="GO:0010133">
    <property type="term" value="P:L-proline catabolic process to L-glutamate"/>
    <property type="evidence" value="ECO:0007669"/>
    <property type="project" value="TreeGrafter"/>
</dbReference>
<dbReference type="GO" id="GO:0003842">
    <property type="term" value="F:L-glutamate gamma-semialdehyde dehydrogenase activity"/>
    <property type="evidence" value="ECO:0007669"/>
    <property type="project" value="TreeGrafter"/>
</dbReference>
<protein>
    <recommendedName>
        <fullName evidence="3">Aldehyde dehydrogenase domain-containing protein</fullName>
    </recommendedName>
</protein>
<dbReference type="GO" id="GO:0009898">
    <property type="term" value="C:cytoplasmic side of plasma membrane"/>
    <property type="evidence" value="ECO:0007669"/>
    <property type="project" value="TreeGrafter"/>
</dbReference>
<dbReference type="InterPro" id="IPR016162">
    <property type="entry name" value="Ald_DH_N"/>
</dbReference>
<dbReference type="PANTHER" id="PTHR42862">
    <property type="entry name" value="DELTA-1-PYRROLINE-5-CARBOXYLATE DEHYDROGENASE 1, ISOFORM A-RELATED"/>
    <property type="match status" value="1"/>
</dbReference>
<dbReference type="AlphaFoldDB" id="A0A382UX12"/>
<keyword evidence="1" id="KW-0560">Oxidoreductase</keyword>
<reference evidence="4" key="1">
    <citation type="submission" date="2018-05" db="EMBL/GenBank/DDBJ databases">
        <authorList>
            <person name="Lanie J.A."/>
            <person name="Ng W.-L."/>
            <person name="Kazmierczak K.M."/>
            <person name="Andrzejewski T.M."/>
            <person name="Davidsen T.M."/>
            <person name="Wayne K.J."/>
            <person name="Tettelin H."/>
            <person name="Glass J.I."/>
            <person name="Rusch D."/>
            <person name="Podicherti R."/>
            <person name="Tsui H.-C.T."/>
            <person name="Winkler M.E."/>
        </authorList>
    </citation>
    <scope>NUCLEOTIDE SEQUENCE</scope>
</reference>
<dbReference type="PANTHER" id="PTHR42862:SF1">
    <property type="entry name" value="DELTA-1-PYRROLINE-5-CARBOXYLATE DEHYDROGENASE 2, ISOFORM A-RELATED"/>
    <property type="match status" value="1"/>
</dbReference>
<dbReference type="Gene3D" id="3.40.605.10">
    <property type="entry name" value="Aldehyde Dehydrogenase, Chain A, domain 1"/>
    <property type="match status" value="1"/>
</dbReference>
<evidence type="ECO:0000256" key="1">
    <source>
        <dbReference type="ARBA" id="ARBA00023002"/>
    </source>
</evidence>
<dbReference type="EMBL" id="UINC01147465">
    <property type="protein sequence ID" value="SVD38806.1"/>
    <property type="molecule type" value="Genomic_DNA"/>
</dbReference>
<accession>A0A382UX12</accession>
<dbReference type="InterPro" id="IPR015590">
    <property type="entry name" value="Aldehyde_DH_dom"/>
</dbReference>
<evidence type="ECO:0000259" key="3">
    <source>
        <dbReference type="Pfam" id="PF00171"/>
    </source>
</evidence>
<dbReference type="InterPro" id="IPR016161">
    <property type="entry name" value="Ald_DH/histidinol_DH"/>
</dbReference>
<evidence type="ECO:0000313" key="4">
    <source>
        <dbReference type="EMBL" id="SVD38806.1"/>
    </source>
</evidence>
<dbReference type="Pfam" id="PF00171">
    <property type="entry name" value="Aldedh"/>
    <property type="match status" value="1"/>
</dbReference>
<evidence type="ECO:0000256" key="2">
    <source>
        <dbReference type="ARBA" id="ARBA00023027"/>
    </source>
</evidence>
<dbReference type="SUPFAM" id="SSF53720">
    <property type="entry name" value="ALDH-like"/>
    <property type="match status" value="1"/>
</dbReference>
<keyword evidence="2" id="KW-0520">NAD</keyword>
<feature type="domain" description="Aldehyde dehydrogenase" evidence="3">
    <location>
        <begin position="59"/>
        <end position="109"/>
    </location>
</feature>
<proteinExistence type="predicted"/>
<feature type="non-terminal residue" evidence="4">
    <location>
        <position position="109"/>
    </location>
</feature>
<organism evidence="4">
    <name type="scientific">marine metagenome</name>
    <dbReference type="NCBI Taxonomy" id="408172"/>
    <lineage>
        <taxon>unclassified sequences</taxon>
        <taxon>metagenomes</taxon>
        <taxon>ecological metagenomes</taxon>
    </lineage>
</organism>
<name>A0A382UX12_9ZZZZ</name>
<gene>
    <name evidence="4" type="ORF">METZ01_LOCUS391660</name>
</gene>
<sequence>MNETPYNIPKPVNEPIKNYAPGSQEKFSLKAKITQLKSTQIEIPVIIGGKEIKTGNTGTCVIPHNHKHVLGTFYKAGEKEIQLAIESALDTWKWWSKTSLEERAKIFLK</sequence>